<sequence>MKKSHGAKSELNAGGYVRFGIKYALTSTALTTGAGEGGLRNRNQRRKLEKTCAYAAAAAVQKTLCSI</sequence>
<keyword evidence="2" id="KW-1185">Reference proteome</keyword>
<proteinExistence type="predicted"/>
<accession>A0A4C2A1S3</accession>
<dbReference type="Proteomes" id="UP000299102">
    <property type="component" value="Unassembled WGS sequence"/>
</dbReference>
<evidence type="ECO:0000313" key="2">
    <source>
        <dbReference type="Proteomes" id="UP000299102"/>
    </source>
</evidence>
<dbReference type="EMBL" id="BGZK01002558">
    <property type="protein sequence ID" value="GBP94891.1"/>
    <property type="molecule type" value="Genomic_DNA"/>
</dbReference>
<comment type="caution">
    <text evidence="1">The sequence shown here is derived from an EMBL/GenBank/DDBJ whole genome shotgun (WGS) entry which is preliminary data.</text>
</comment>
<protein>
    <submittedName>
        <fullName evidence="1">Uncharacterized protein</fullName>
    </submittedName>
</protein>
<gene>
    <name evidence="1" type="ORF">EVAR_90808_1</name>
</gene>
<dbReference type="AlphaFoldDB" id="A0A4C2A1S3"/>
<reference evidence="1 2" key="1">
    <citation type="journal article" date="2019" name="Commun. Biol.">
        <title>The bagworm genome reveals a unique fibroin gene that provides high tensile strength.</title>
        <authorList>
            <person name="Kono N."/>
            <person name="Nakamura H."/>
            <person name="Ohtoshi R."/>
            <person name="Tomita M."/>
            <person name="Numata K."/>
            <person name="Arakawa K."/>
        </authorList>
    </citation>
    <scope>NUCLEOTIDE SEQUENCE [LARGE SCALE GENOMIC DNA]</scope>
</reference>
<evidence type="ECO:0000313" key="1">
    <source>
        <dbReference type="EMBL" id="GBP94891.1"/>
    </source>
</evidence>
<organism evidence="1 2">
    <name type="scientific">Eumeta variegata</name>
    <name type="common">Bagworm moth</name>
    <name type="synonym">Eumeta japonica</name>
    <dbReference type="NCBI Taxonomy" id="151549"/>
    <lineage>
        <taxon>Eukaryota</taxon>
        <taxon>Metazoa</taxon>
        <taxon>Ecdysozoa</taxon>
        <taxon>Arthropoda</taxon>
        <taxon>Hexapoda</taxon>
        <taxon>Insecta</taxon>
        <taxon>Pterygota</taxon>
        <taxon>Neoptera</taxon>
        <taxon>Endopterygota</taxon>
        <taxon>Lepidoptera</taxon>
        <taxon>Glossata</taxon>
        <taxon>Ditrysia</taxon>
        <taxon>Tineoidea</taxon>
        <taxon>Psychidae</taxon>
        <taxon>Oiketicinae</taxon>
        <taxon>Eumeta</taxon>
    </lineage>
</organism>
<name>A0A4C2A1S3_EUMVA</name>